<reference evidence="1" key="1">
    <citation type="journal article" date="2023" name="Mol. Phylogenet. Evol.">
        <title>Genome-scale phylogeny and comparative genomics of the fungal order Sordariales.</title>
        <authorList>
            <person name="Hensen N."/>
            <person name="Bonometti L."/>
            <person name="Westerberg I."/>
            <person name="Brannstrom I.O."/>
            <person name="Guillou S."/>
            <person name="Cros-Aarteil S."/>
            <person name="Calhoun S."/>
            <person name="Haridas S."/>
            <person name="Kuo A."/>
            <person name="Mondo S."/>
            <person name="Pangilinan J."/>
            <person name="Riley R."/>
            <person name="LaButti K."/>
            <person name="Andreopoulos B."/>
            <person name="Lipzen A."/>
            <person name="Chen C."/>
            <person name="Yan M."/>
            <person name="Daum C."/>
            <person name="Ng V."/>
            <person name="Clum A."/>
            <person name="Steindorff A."/>
            <person name="Ohm R.A."/>
            <person name="Martin F."/>
            <person name="Silar P."/>
            <person name="Natvig D.O."/>
            <person name="Lalanne C."/>
            <person name="Gautier V."/>
            <person name="Ament-Velasquez S.L."/>
            <person name="Kruys A."/>
            <person name="Hutchinson M.I."/>
            <person name="Powell A.J."/>
            <person name="Barry K."/>
            <person name="Miller A.N."/>
            <person name="Grigoriev I.V."/>
            <person name="Debuchy R."/>
            <person name="Gladieux P."/>
            <person name="Hiltunen Thoren M."/>
            <person name="Johannesson H."/>
        </authorList>
    </citation>
    <scope>NUCLEOTIDE SEQUENCE</scope>
    <source>
        <strain evidence="1">CBS 314.62</strain>
    </source>
</reference>
<dbReference type="InterPro" id="IPR029035">
    <property type="entry name" value="DHS-like_NAD/FAD-binding_dom"/>
</dbReference>
<comment type="caution">
    <text evidence="1">The sequence shown here is derived from an EMBL/GenBank/DDBJ whole genome shotgun (WGS) entry which is preliminary data.</text>
</comment>
<evidence type="ECO:0000313" key="2">
    <source>
        <dbReference type="Proteomes" id="UP001270362"/>
    </source>
</evidence>
<dbReference type="Gene3D" id="3.40.50.1220">
    <property type="entry name" value="TPP-binding domain"/>
    <property type="match status" value="1"/>
</dbReference>
<dbReference type="Proteomes" id="UP001270362">
    <property type="component" value="Unassembled WGS sequence"/>
</dbReference>
<organism evidence="1 2">
    <name type="scientific">Podospora appendiculata</name>
    <dbReference type="NCBI Taxonomy" id="314037"/>
    <lineage>
        <taxon>Eukaryota</taxon>
        <taxon>Fungi</taxon>
        <taxon>Dikarya</taxon>
        <taxon>Ascomycota</taxon>
        <taxon>Pezizomycotina</taxon>
        <taxon>Sordariomycetes</taxon>
        <taxon>Sordariomycetidae</taxon>
        <taxon>Sordariales</taxon>
        <taxon>Podosporaceae</taxon>
        <taxon>Podospora</taxon>
    </lineage>
</organism>
<dbReference type="EMBL" id="JAULSO010000001">
    <property type="protein sequence ID" value="KAK3692469.1"/>
    <property type="molecule type" value="Genomic_DNA"/>
</dbReference>
<accession>A0AAE1CFK0</accession>
<keyword evidence="2" id="KW-1185">Reference proteome</keyword>
<proteinExistence type="predicted"/>
<sequence length="113" mass="12164">MPPPPKNYNSIAAFHKKLLSSRRILAVCGAAGALWRTHKAADLATPGAFCADPGLVWSFYAHRRRAALGAEPNRGHLTLAALARRVQAAGEGREFLCLSQNVDGPLPYDRSSV</sequence>
<dbReference type="SUPFAM" id="SSF52467">
    <property type="entry name" value="DHS-like NAD/FAD-binding domain"/>
    <property type="match status" value="1"/>
</dbReference>
<reference evidence="1" key="2">
    <citation type="submission" date="2023-06" db="EMBL/GenBank/DDBJ databases">
        <authorList>
            <consortium name="Lawrence Berkeley National Laboratory"/>
            <person name="Haridas S."/>
            <person name="Hensen N."/>
            <person name="Bonometti L."/>
            <person name="Westerberg I."/>
            <person name="Brannstrom I.O."/>
            <person name="Guillou S."/>
            <person name="Cros-Aarteil S."/>
            <person name="Calhoun S."/>
            <person name="Kuo A."/>
            <person name="Mondo S."/>
            <person name="Pangilinan J."/>
            <person name="Riley R."/>
            <person name="Labutti K."/>
            <person name="Andreopoulos B."/>
            <person name="Lipzen A."/>
            <person name="Chen C."/>
            <person name="Yanf M."/>
            <person name="Daum C."/>
            <person name="Ng V."/>
            <person name="Clum A."/>
            <person name="Steindorff A."/>
            <person name="Ohm R."/>
            <person name="Martin F."/>
            <person name="Silar P."/>
            <person name="Natvig D."/>
            <person name="Lalanne C."/>
            <person name="Gautier V."/>
            <person name="Ament-Velasquez S.L."/>
            <person name="Kruys A."/>
            <person name="Hutchinson M.I."/>
            <person name="Powell A.J."/>
            <person name="Barry K."/>
            <person name="Miller A.N."/>
            <person name="Grigoriev I.V."/>
            <person name="Debuchy R."/>
            <person name="Gladieux P."/>
            <person name="Thoren M.H."/>
            <person name="Johannesson H."/>
        </authorList>
    </citation>
    <scope>NUCLEOTIDE SEQUENCE</scope>
    <source>
        <strain evidence="1">CBS 314.62</strain>
    </source>
</reference>
<gene>
    <name evidence="1" type="ORF">B0T22DRAFT_475384</name>
</gene>
<protein>
    <submittedName>
        <fullName evidence="1">DHS-like NAD/FAD-binding domain-containing protein</fullName>
    </submittedName>
</protein>
<name>A0AAE1CFK0_9PEZI</name>
<dbReference type="AlphaFoldDB" id="A0AAE1CFK0"/>
<evidence type="ECO:0000313" key="1">
    <source>
        <dbReference type="EMBL" id="KAK3692469.1"/>
    </source>
</evidence>